<proteinExistence type="predicted"/>
<gene>
    <name evidence="1" type="ORF">FQA47_005223</name>
</gene>
<reference evidence="1" key="1">
    <citation type="journal article" name="BMC Genomics">
        <title>Long-read sequencing and de novo genome assembly of marine medaka (Oryzias melastigma).</title>
        <authorList>
            <person name="Liang P."/>
            <person name="Saqib H.S.A."/>
            <person name="Ni X."/>
            <person name="Shen Y."/>
        </authorList>
    </citation>
    <scope>NUCLEOTIDE SEQUENCE</scope>
    <source>
        <strain evidence="1">Bigg-433</strain>
    </source>
</reference>
<organism evidence="1 2">
    <name type="scientific">Oryzias melastigma</name>
    <name type="common">Marine medaka</name>
    <dbReference type="NCBI Taxonomy" id="30732"/>
    <lineage>
        <taxon>Eukaryota</taxon>
        <taxon>Metazoa</taxon>
        <taxon>Chordata</taxon>
        <taxon>Craniata</taxon>
        <taxon>Vertebrata</taxon>
        <taxon>Euteleostomi</taxon>
        <taxon>Actinopterygii</taxon>
        <taxon>Neopterygii</taxon>
        <taxon>Teleostei</taxon>
        <taxon>Neoteleostei</taxon>
        <taxon>Acanthomorphata</taxon>
        <taxon>Ovalentaria</taxon>
        <taxon>Atherinomorphae</taxon>
        <taxon>Beloniformes</taxon>
        <taxon>Adrianichthyidae</taxon>
        <taxon>Oryziinae</taxon>
        <taxon>Oryzias</taxon>
    </lineage>
</organism>
<sequence length="100" mass="11450">MKLSSKMMFLWRQKTVKSNEANLQVLLKDERRTCLGLMTPERTTEGKNQSLTLENNLKGHISDHVTEEKGREVRERIMRRSRTALSGHVSGHAQAACWTA</sequence>
<dbReference type="EMBL" id="WKFB01000271">
    <property type="protein sequence ID" value="KAF6728733.1"/>
    <property type="molecule type" value="Genomic_DNA"/>
</dbReference>
<name>A0A834CHS0_ORYME</name>
<dbReference type="Proteomes" id="UP000646548">
    <property type="component" value="Unassembled WGS sequence"/>
</dbReference>
<comment type="caution">
    <text evidence="1">The sequence shown here is derived from an EMBL/GenBank/DDBJ whole genome shotgun (WGS) entry which is preliminary data.</text>
</comment>
<accession>A0A834CHS0</accession>
<protein>
    <submittedName>
        <fullName evidence="1">Uncharacterized protein</fullName>
    </submittedName>
</protein>
<evidence type="ECO:0000313" key="2">
    <source>
        <dbReference type="Proteomes" id="UP000646548"/>
    </source>
</evidence>
<evidence type="ECO:0000313" key="1">
    <source>
        <dbReference type="EMBL" id="KAF6728733.1"/>
    </source>
</evidence>
<dbReference type="AlphaFoldDB" id="A0A834CHS0"/>